<name>A0A0F9RWF1_9ZZZZ</name>
<reference evidence="1" key="1">
    <citation type="journal article" date="2015" name="Nature">
        <title>Complex archaea that bridge the gap between prokaryotes and eukaryotes.</title>
        <authorList>
            <person name="Spang A."/>
            <person name="Saw J.H."/>
            <person name="Jorgensen S.L."/>
            <person name="Zaremba-Niedzwiedzka K."/>
            <person name="Martijn J."/>
            <person name="Lind A.E."/>
            <person name="van Eijk R."/>
            <person name="Schleper C."/>
            <person name="Guy L."/>
            <person name="Ettema T.J."/>
        </authorList>
    </citation>
    <scope>NUCLEOTIDE SEQUENCE</scope>
</reference>
<comment type="caution">
    <text evidence="1">The sequence shown here is derived from an EMBL/GenBank/DDBJ whole genome shotgun (WGS) entry which is preliminary data.</text>
</comment>
<organism evidence="1">
    <name type="scientific">marine sediment metagenome</name>
    <dbReference type="NCBI Taxonomy" id="412755"/>
    <lineage>
        <taxon>unclassified sequences</taxon>
        <taxon>metagenomes</taxon>
        <taxon>ecological metagenomes</taxon>
    </lineage>
</organism>
<sequence length="231" mass="26689">MDDDDDNDGIDDEVEDWNKRNVKVTESESIFIIESRANYVDRKDKVKFEVEYNDEGVGIKVKFSSESADDDNSSNGEDIIKISAESGVELQFKVKFRNIIEYLDDNDNGIYDKNADTLVQEYEINTYKPLVHTETNESGVIMHIFDLSTADGVFSLKIYFTQEFAIIEDNTLIAPSQTKFDIKIENFTYQETTSKLALYTKHILMKLKSLFTITPYLKEVTRRVNLNGKYF</sequence>
<accession>A0A0F9RWF1</accession>
<dbReference type="EMBL" id="LAZR01002500">
    <property type="protein sequence ID" value="KKN29246.1"/>
    <property type="molecule type" value="Genomic_DNA"/>
</dbReference>
<evidence type="ECO:0000313" key="1">
    <source>
        <dbReference type="EMBL" id="KKN29246.1"/>
    </source>
</evidence>
<protein>
    <submittedName>
        <fullName evidence="1">Uncharacterized protein</fullName>
    </submittedName>
</protein>
<proteinExistence type="predicted"/>
<gene>
    <name evidence="1" type="ORF">LCGC14_0846110</name>
</gene>
<dbReference type="AlphaFoldDB" id="A0A0F9RWF1"/>